<dbReference type="PROSITE" id="PS50096">
    <property type="entry name" value="IQ"/>
    <property type="match status" value="2"/>
</dbReference>
<keyword evidence="1" id="KW-0175">Coiled coil</keyword>
<evidence type="ECO:0000313" key="4">
    <source>
        <dbReference type="Proteomes" id="UP000030762"/>
    </source>
</evidence>
<sequence length="539" mass="61365">MSRRHVLSMTLPRNGLPTAKALPHHKAQRPAKGNAAPSALGSALWGFPVYFSPEMDREHDERAQRVAALRAKLQAERSRQVAAHEAEVDERMARSRRDHTKYLYYASRYGALPALLFCCTQLPGRVYELYVHSTANALQTWARARMCILKAHARSRVASAFVASIVAAVLEKRSLAATQAGRATQLLRRIVLRAQVQTFGAWKGWLLQTRASKRKFQAAMNATLASRFATWRDHAHTRAMIRHGKLCQASVKVFRRSLINRFGHWHGVTQRTKGIRRRFTNVCVRRQRELFGVWTAYVAFANRTTPYARRLQVWFRRSLARARFRKRQHAATTVARHVRGHLARRHVVALRASMRALESKLRFERRKALAMQHEAFNASLLNAIATERDRRRLEEAALQQEQDRVEAEVKKALAKILGNEYRAQLREKMTLLKQRDGLDAKRASAKAATEVIADAVALARDQARSAFRATRPPPAVCTECQLGLPTMQCPHVCGEADDEGRYEAYAREQVLLQAVALAQLERETISFAALYQYKRTTIN</sequence>
<dbReference type="OrthoDB" id="73247at2759"/>
<dbReference type="Proteomes" id="UP000030762">
    <property type="component" value="Unassembled WGS sequence"/>
</dbReference>
<keyword evidence="4" id="KW-1185">Reference proteome</keyword>
<dbReference type="GeneID" id="19954982"/>
<reference evidence="3 4" key="1">
    <citation type="submission" date="2012-04" db="EMBL/GenBank/DDBJ databases">
        <title>The Genome Sequence of Saprolegnia declina VS20.</title>
        <authorList>
            <consortium name="The Broad Institute Genome Sequencing Platform"/>
            <person name="Russ C."/>
            <person name="Nusbaum C."/>
            <person name="Tyler B."/>
            <person name="van West P."/>
            <person name="Dieguez-Uribeondo J."/>
            <person name="de Bruijn I."/>
            <person name="Tripathy S."/>
            <person name="Jiang R."/>
            <person name="Young S.K."/>
            <person name="Zeng Q."/>
            <person name="Gargeya S."/>
            <person name="Fitzgerald M."/>
            <person name="Haas B."/>
            <person name="Abouelleil A."/>
            <person name="Alvarado L."/>
            <person name="Arachchi H.M."/>
            <person name="Berlin A."/>
            <person name="Chapman S.B."/>
            <person name="Goldberg J."/>
            <person name="Griggs A."/>
            <person name="Gujja S."/>
            <person name="Hansen M."/>
            <person name="Howarth C."/>
            <person name="Imamovic A."/>
            <person name="Larimer J."/>
            <person name="McCowen C."/>
            <person name="Montmayeur A."/>
            <person name="Murphy C."/>
            <person name="Neiman D."/>
            <person name="Pearson M."/>
            <person name="Priest M."/>
            <person name="Roberts A."/>
            <person name="Saif S."/>
            <person name="Shea T."/>
            <person name="Sisk P."/>
            <person name="Sykes S."/>
            <person name="Wortman J."/>
            <person name="Nusbaum C."/>
            <person name="Birren B."/>
        </authorList>
    </citation>
    <scope>NUCLEOTIDE SEQUENCE [LARGE SCALE GENOMIC DNA]</scope>
    <source>
        <strain evidence="3 4">VS20</strain>
    </source>
</reference>
<gene>
    <name evidence="3" type="ORF">SDRG_14255</name>
</gene>
<dbReference type="RefSeq" id="XP_008618592.1">
    <property type="nucleotide sequence ID" value="XM_008620370.1"/>
</dbReference>
<dbReference type="VEuPathDB" id="FungiDB:SDRG_14255"/>
<dbReference type="SMART" id="SM00015">
    <property type="entry name" value="IQ"/>
    <property type="match status" value="2"/>
</dbReference>
<accession>T0PR85</accession>
<evidence type="ECO:0000256" key="2">
    <source>
        <dbReference type="SAM" id="MobiDB-lite"/>
    </source>
</evidence>
<dbReference type="InParanoid" id="T0PR85"/>
<proteinExistence type="predicted"/>
<dbReference type="OMA" id="WARARMC"/>
<dbReference type="AlphaFoldDB" id="T0PR85"/>
<protein>
    <submittedName>
        <fullName evidence="3">Uncharacterized protein</fullName>
    </submittedName>
</protein>
<feature type="region of interest" description="Disordered" evidence="2">
    <location>
        <begin position="1"/>
        <end position="35"/>
    </location>
</feature>
<organism evidence="3 4">
    <name type="scientific">Saprolegnia diclina (strain VS20)</name>
    <dbReference type="NCBI Taxonomy" id="1156394"/>
    <lineage>
        <taxon>Eukaryota</taxon>
        <taxon>Sar</taxon>
        <taxon>Stramenopiles</taxon>
        <taxon>Oomycota</taxon>
        <taxon>Saprolegniomycetes</taxon>
        <taxon>Saprolegniales</taxon>
        <taxon>Saprolegniaceae</taxon>
        <taxon>Saprolegnia</taxon>
    </lineage>
</organism>
<evidence type="ECO:0000256" key="1">
    <source>
        <dbReference type="SAM" id="Coils"/>
    </source>
</evidence>
<name>T0PR85_SAPDV</name>
<evidence type="ECO:0000313" key="3">
    <source>
        <dbReference type="EMBL" id="EQC27979.1"/>
    </source>
</evidence>
<dbReference type="EMBL" id="JH767200">
    <property type="protein sequence ID" value="EQC27979.1"/>
    <property type="molecule type" value="Genomic_DNA"/>
</dbReference>
<dbReference type="Gene3D" id="1.20.5.190">
    <property type="match status" value="1"/>
</dbReference>
<feature type="coiled-coil region" evidence="1">
    <location>
        <begin position="347"/>
        <end position="415"/>
    </location>
</feature>
<dbReference type="InterPro" id="IPR000048">
    <property type="entry name" value="IQ_motif_EF-hand-BS"/>
</dbReference>